<feature type="compositionally biased region" description="Acidic residues" evidence="3">
    <location>
        <begin position="60"/>
        <end position="95"/>
    </location>
</feature>
<dbReference type="InterPro" id="IPR023779">
    <property type="entry name" value="Chromodomain_CS"/>
</dbReference>
<feature type="compositionally biased region" description="Low complexity" evidence="3">
    <location>
        <begin position="39"/>
        <end position="54"/>
    </location>
</feature>
<dbReference type="GO" id="GO:0043565">
    <property type="term" value="F:sequence-specific DNA binding"/>
    <property type="evidence" value="ECO:0000318"/>
    <property type="project" value="GO_Central"/>
</dbReference>
<reference evidence="5" key="3">
    <citation type="submission" date="2020-06" db="EMBL/GenBank/DDBJ databases">
        <title>Helianthus annuus Genome sequencing and assembly Release 2.</title>
        <authorList>
            <person name="Gouzy J."/>
            <person name="Langlade N."/>
            <person name="Munos S."/>
        </authorList>
    </citation>
    <scope>NUCLEOTIDE SEQUENCE</scope>
    <source>
        <tissue evidence="5">Leaves</tissue>
    </source>
</reference>
<dbReference type="InterPro" id="IPR016197">
    <property type="entry name" value="Chromo-like_dom_sf"/>
</dbReference>
<gene>
    <name evidence="6" type="primary">LHP1</name>
    <name evidence="6" type="ORF">HannXRQ_Chr04g0117621</name>
    <name evidence="5" type="ORF">HanXRQr2_Chr04g0180251</name>
</gene>
<evidence type="ECO:0000313" key="5">
    <source>
        <dbReference type="EMBL" id="KAF5811336.1"/>
    </source>
</evidence>
<dbReference type="GO" id="GO:0045892">
    <property type="term" value="P:negative regulation of DNA-templated transcription"/>
    <property type="evidence" value="ECO:0000318"/>
    <property type="project" value="GO_Central"/>
</dbReference>
<dbReference type="Gramene" id="mRNA:HanXRQr2_Chr04g0180251">
    <property type="protein sequence ID" value="mRNA:HanXRQr2_Chr04g0180251"/>
    <property type="gene ID" value="HanXRQr2_Chr04g0180251"/>
</dbReference>
<keyword evidence="2" id="KW-0539">Nucleus</keyword>
<dbReference type="SMART" id="SM00298">
    <property type="entry name" value="CHROMO"/>
    <property type="match status" value="1"/>
</dbReference>
<dbReference type="PANTHER" id="PTHR47240">
    <property type="entry name" value="CHROMO DOMAIN-CONTAINING PROTEIN LHP1"/>
    <property type="match status" value="1"/>
</dbReference>
<dbReference type="GO" id="GO:0045814">
    <property type="term" value="P:negative regulation of gene expression, epigenetic"/>
    <property type="evidence" value="ECO:0000318"/>
    <property type="project" value="GO_Central"/>
</dbReference>
<evidence type="ECO:0000256" key="1">
    <source>
        <dbReference type="ARBA" id="ARBA00004123"/>
    </source>
</evidence>
<dbReference type="EMBL" id="CM007893">
    <property type="protein sequence ID" value="OTG29014.1"/>
    <property type="molecule type" value="Genomic_DNA"/>
</dbReference>
<dbReference type="GO" id="GO:0031507">
    <property type="term" value="P:heterochromatin formation"/>
    <property type="evidence" value="ECO:0007669"/>
    <property type="project" value="InterPro"/>
</dbReference>
<feature type="domain" description="Chromo" evidence="4">
    <location>
        <begin position="105"/>
        <end position="164"/>
    </location>
</feature>
<accession>A0A251V0U9</accession>
<comment type="subcellular location">
    <subcellularLocation>
        <location evidence="1">Nucleus</location>
    </subcellularLocation>
</comment>
<dbReference type="CDD" id="cd00024">
    <property type="entry name" value="CD_CSD"/>
    <property type="match status" value="1"/>
</dbReference>
<feature type="region of interest" description="Disordered" evidence="3">
    <location>
        <begin position="1"/>
        <end position="100"/>
    </location>
</feature>
<protein>
    <submittedName>
        <fullName evidence="5">Chromatin remodeling &amp; transcriptional activation CHROMO-DOMAIN family</fullName>
    </submittedName>
    <submittedName>
        <fullName evidence="6">Putative chromo domain protein LHP1</fullName>
    </submittedName>
</protein>
<reference evidence="6" key="2">
    <citation type="submission" date="2017-02" db="EMBL/GenBank/DDBJ databases">
        <title>Sunflower complete genome.</title>
        <authorList>
            <person name="Langlade N."/>
            <person name="Munos S."/>
        </authorList>
    </citation>
    <scope>NUCLEOTIDE SEQUENCE [LARGE SCALE GENOMIC DNA]</scope>
    <source>
        <tissue evidence="6">Leaves</tissue>
    </source>
</reference>
<dbReference type="GO" id="GO:0000792">
    <property type="term" value="C:heterochromatin"/>
    <property type="evidence" value="ECO:0007669"/>
    <property type="project" value="UniProtKB-ARBA"/>
</dbReference>
<dbReference type="InterPro" id="IPR008251">
    <property type="entry name" value="Chromo_shadow_dom"/>
</dbReference>
<dbReference type="EMBL" id="MNCJ02000319">
    <property type="protein sequence ID" value="KAF5811336.1"/>
    <property type="molecule type" value="Genomic_DNA"/>
</dbReference>
<dbReference type="Pfam" id="PF00385">
    <property type="entry name" value="Chromo"/>
    <property type="match status" value="1"/>
</dbReference>
<dbReference type="InParanoid" id="A0A251V0U9"/>
<dbReference type="InterPro" id="IPR044251">
    <property type="entry name" value="LHP1-like"/>
</dbReference>
<feature type="compositionally biased region" description="Basic residues" evidence="3">
    <location>
        <begin position="158"/>
        <end position="171"/>
    </location>
</feature>
<dbReference type="SMART" id="SM00300">
    <property type="entry name" value="ChSh"/>
    <property type="match status" value="1"/>
</dbReference>
<feature type="compositionally biased region" description="Polar residues" evidence="3">
    <location>
        <begin position="303"/>
        <end position="320"/>
    </location>
</feature>
<evidence type="ECO:0000256" key="2">
    <source>
        <dbReference type="ARBA" id="ARBA00023242"/>
    </source>
</evidence>
<dbReference type="InterPro" id="IPR023780">
    <property type="entry name" value="Chromo_domain"/>
</dbReference>
<dbReference type="OMA" id="FYEQHIQ"/>
<dbReference type="Gene3D" id="2.40.50.40">
    <property type="match status" value="1"/>
</dbReference>
<name>A0A251V0U9_HELAN</name>
<sequence length="456" mass="51258">MKGGARRKTTASDRPPQPQPPRSRNDVVPTGNDEPEYYNQNTEQQQQRQLVVVNDGEQERYEDVDEEDEYDEDYEDQSGDLENENGGEGEGEDVDERPKLAEGFYEIESVRKKRSRKGKIQYLIKWRGWPEAANTWEPVENLMSCSDVIDAFEERMRSGKHRSGKKHKRKNAVALQPPAKKKKQQQPPQQHQPQQQGSPAATYDVPSVKLRIIEEPSPNVSGNDPTCSKWAESNGKGTRNVRKAKHVSDNGSLLVSQQCGDINETDELNLKLSELKGASLTDKEKINGVAVNIQEDRSGEGVSPSNGISDVNGQNSVWANRSSGSKRRKSGTVKRFKQILDPTVTKDAHDPMERLAGGNGVVVEHRVQNFEQVGNGFGSMNVVDTSKSMYAITKIIKPIEYSTSSLNDMQDILVTFLVLRSDGKEVMVDNRYLKAHYPLLLINFYEQHIQYNGLSE</sequence>
<evidence type="ECO:0000259" key="4">
    <source>
        <dbReference type="PROSITE" id="PS50013"/>
    </source>
</evidence>
<feature type="region of interest" description="Disordered" evidence="3">
    <location>
        <begin position="156"/>
        <end position="244"/>
    </location>
</feature>
<dbReference type="STRING" id="4232.A0A251V0U9"/>
<dbReference type="InterPro" id="IPR017984">
    <property type="entry name" value="Chromo_dom_subgr"/>
</dbReference>
<feature type="compositionally biased region" description="Low complexity" evidence="3">
    <location>
        <begin position="185"/>
        <end position="196"/>
    </location>
</feature>
<evidence type="ECO:0000256" key="3">
    <source>
        <dbReference type="SAM" id="MobiDB-lite"/>
    </source>
</evidence>
<dbReference type="PROSITE" id="PS00598">
    <property type="entry name" value="CHROMO_1"/>
    <property type="match status" value="1"/>
</dbReference>
<dbReference type="AlphaFoldDB" id="A0A251V0U9"/>
<organism evidence="6 7">
    <name type="scientific">Helianthus annuus</name>
    <name type="common">Common sunflower</name>
    <dbReference type="NCBI Taxonomy" id="4232"/>
    <lineage>
        <taxon>Eukaryota</taxon>
        <taxon>Viridiplantae</taxon>
        <taxon>Streptophyta</taxon>
        <taxon>Embryophyta</taxon>
        <taxon>Tracheophyta</taxon>
        <taxon>Spermatophyta</taxon>
        <taxon>Magnoliopsida</taxon>
        <taxon>eudicotyledons</taxon>
        <taxon>Gunneridae</taxon>
        <taxon>Pentapetalae</taxon>
        <taxon>asterids</taxon>
        <taxon>campanulids</taxon>
        <taxon>Asterales</taxon>
        <taxon>Asteraceae</taxon>
        <taxon>Asteroideae</taxon>
        <taxon>Heliantheae alliance</taxon>
        <taxon>Heliantheae</taxon>
        <taxon>Helianthus</taxon>
    </lineage>
</organism>
<dbReference type="Proteomes" id="UP000215914">
    <property type="component" value="Chromosome 4"/>
</dbReference>
<evidence type="ECO:0000313" key="7">
    <source>
        <dbReference type="Proteomes" id="UP000215914"/>
    </source>
</evidence>
<dbReference type="OrthoDB" id="1918685at2759"/>
<dbReference type="InterPro" id="IPR000953">
    <property type="entry name" value="Chromo/chromo_shadow_dom"/>
</dbReference>
<dbReference type="GO" id="GO:0005634">
    <property type="term" value="C:nucleus"/>
    <property type="evidence" value="ECO:0000318"/>
    <property type="project" value="GO_Central"/>
</dbReference>
<dbReference type="PANTHER" id="PTHR47240:SF5">
    <property type="entry name" value="CHROMATIN REMODELING &amp; TRANSCRIPTIONAL ACTIVATION CHROMO-DOMAIN FAMILY"/>
    <property type="match status" value="1"/>
</dbReference>
<keyword evidence="7" id="KW-1185">Reference proteome</keyword>
<dbReference type="PRINTS" id="PR00504">
    <property type="entry name" value="CHROMODOMAIN"/>
</dbReference>
<evidence type="ECO:0000313" key="6">
    <source>
        <dbReference type="EMBL" id="OTG29014.1"/>
    </source>
</evidence>
<dbReference type="PROSITE" id="PS50013">
    <property type="entry name" value="CHROMO_2"/>
    <property type="match status" value="1"/>
</dbReference>
<feature type="region of interest" description="Disordered" evidence="3">
    <location>
        <begin position="297"/>
        <end position="331"/>
    </location>
</feature>
<dbReference type="SUPFAM" id="SSF54160">
    <property type="entry name" value="Chromo domain-like"/>
    <property type="match status" value="1"/>
</dbReference>
<reference evidence="5 7" key="1">
    <citation type="journal article" date="2017" name="Nature">
        <title>The sunflower genome provides insights into oil metabolism, flowering and Asterid evolution.</title>
        <authorList>
            <person name="Badouin H."/>
            <person name="Gouzy J."/>
            <person name="Grassa C.J."/>
            <person name="Murat F."/>
            <person name="Staton S.E."/>
            <person name="Cottret L."/>
            <person name="Lelandais-Briere C."/>
            <person name="Owens G.L."/>
            <person name="Carrere S."/>
            <person name="Mayjonade B."/>
            <person name="Legrand L."/>
            <person name="Gill N."/>
            <person name="Kane N.C."/>
            <person name="Bowers J.E."/>
            <person name="Hubner S."/>
            <person name="Bellec A."/>
            <person name="Berard A."/>
            <person name="Berges H."/>
            <person name="Blanchet N."/>
            <person name="Boniface M.C."/>
            <person name="Brunel D."/>
            <person name="Catrice O."/>
            <person name="Chaidir N."/>
            <person name="Claudel C."/>
            <person name="Donnadieu C."/>
            <person name="Faraut T."/>
            <person name="Fievet G."/>
            <person name="Helmstetter N."/>
            <person name="King M."/>
            <person name="Knapp S.J."/>
            <person name="Lai Z."/>
            <person name="Le Paslier M.C."/>
            <person name="Lippi Y."/>
            <person name="Lorenzon L."/>
            <person name="Mandel J.R."/>
            <person name="Marage G."/>
            <person name="Marchand G."/>
            <person name="Marquand E."/>
            <person name="Bret-Mestries E."/>
            <person name="Morien E."/>
            <person name="Nambeesan S."/>
            <person name="Nguyen T."/>
            <person name="Pegot-Espagnet P."/>
            <person name="Pouilly N."/>
            <person name="Raftis F."/>
            <person name="Sallet E."/>
            <person name="Schiex T."/>
            <person name="Thomas J."/>
            <person name="Vandecasteele C."/>
            <person name="Vares D."/>
            <person name="Vear F."/>
            <person name="Vautrin S."/>
            <person name="Crespi M."/>
            <person name="Mangin B."/>
            <person name="Burke J.M."/>
            <person name="Salse J."/>
            <person name="Munos S."/>
            <person name="Vincourt P."/>
            <person name="Rieseberg L.H."/>
            <person name="Langlade N.B."/>
        </authorList>
    </citation>
    <scope>NUCLEOTIDE SEQUENCE [LARGE SCALE GENOMIC DNA]</scope>
    <source>
        <strain evidence="7">cv. SF193</strain>
        <tissue evidence="5">Leaves</tissue>
    </source>
</reference>
<dbReference type="GO" id="GO:0003682">
    <property type="term" value="F:chromatin binding"/>
    <property type="evidence" value="ECO:0000318"/>
    <property type="project" value="GO_Central"/>
</dbReference>
<dbReference type="FunCoup" id="A0A251V0U9">
    <property type="interactions" value="1791"/>
</dbReference>
<proteinExistence type="predicted"/>